<sequence>MGSTGANLLLLFSPLLDKNFPFHLLQFRLGILVGVQIKVVRRTIDAEFRAMLI</sequence>
<proteinExistence type="predicted"/>
<evidence type="ECO:0000313" key="1">
    <source>
        <dbReference type="EMBL" id="RCI13940.1"/>
    </source>
</evidence>
<gene>
    <name evidence="1" type="ORF">L249_8186</name>
</gene>
<keyword evidence="2" id="KW-1185">Reference proteome</keyword>
<dbReference type="EMBL" id="LKCN02000005">
    <property type="protein sequence ID" value="RCI13940.1"/>
    <property type="molecule type" value="Genomic_DNA"/>
</dbReference>
<dbReference type="AlphaFoldDB" id="A0A367LHQ1"/>
<reference evidence="1 2" key="1">
    <citation type="journal article" date="2015" name="BMC Genomics">
        <title>Insights from the genome of Ophiocordyceps polyrhachis-furcata to pathogenicity and host specificity in insect fungi.</title>
        <authorList>
            <person name="Wichadakul D."/>
            <person name="Kobmoo N."/>
            <person name="Ingsriswang S."/>
            <person name="Tangphatsornruang S."/>
            <person name="Chantasingh D."/>
            <person name="Luangsa-ard J.J."/>
            <person name="Eurwilaichitr L."/>
        </authorList>
    </citation>
    <scope>NUCLEOTIDE SEQUENCE [LARGE SCALE GENOMIC DNA]</scope>
    <source>
        <strain evidence="1 2">BCC 54312</strain>
    </source>
</reference>
<protein>
    <submittedName>
        <fullName evidence="1">Uncharacterized protein</fullName>
    </submittedName>
</protein>
<name>A0A367LHQ1_9HYPO</name>
<comment type="caution">
    <text evidence="1">The sequence shown here is derived from an EMBL/GenBank/DDBJ whole genome shotgun (WGS) entry which is preliminary data.</text>
</comment>
<organism evidence="1 2">
    <name type="scientific">Ophiocordyceps polyrhachis-furcata BCC 54312</name>
    <dbReference type="NCBI Taxonomy" id="1330021"/>
    <lineage>
        <taxon>Eukaryota</taxon>
        <taxon>Fungi</taxon>
        <taxon>Dikarya</taxon>
        <taxon>Ascomycota</taxon>
        <taxon>Pezizomycotina</taxon>
        <taxon>Sordariomycetes</taxon>
        <taxon>Hypocreomycetidae</taxon>
        <taxon>Hypocreales</taxon>
        <taxon>Ophiocordycipitaceae</taxon>
        <taxon>Ophiocordyceps</taxon>
    </lineage>
</organism>
<evidence type="ECO:0000313" key="2">
    <source>
        <dbReference type="Proteomes" id="UP000253664"/>
    </source>
</evidence>
<dbReference type="Proteomes" id="UP000253664">
    <property type="component" value="Unassembled WGS sequence"/>
</dbReference>
<accession>A0A367LHQ1</accession>